<dbReference type="InterPro" id="IPR015421">
    <property type="entry name" value="PyrdxlP-dep_Trfase_major"/>
</dbReference>
<dbReference type="InterPro" id="IPR050106">
    <property type="entry name" value="HistidinolP_aminotransfase"/>
</dbReference>
<keyword evidence="9" id="KW-0028">Amino-acid biosynthesis</keyword>
<keyword evidence="12" id="KW-1185">Reference proteome</keyword>
<dbReference type="PANTHER" id="PTHR43643:SF3">
    <property type="entry name" value="HISTIDINOL-PHOSPHATE AMINOTRANSFERASE"/>
    <property type="match status" value="1"/>
</dbReference>
<evidence type="ECO:0000256" key="6">
    <source>
        <dbReference type="ARBA" id="ARBA00022679"/>
    </source>
</evidence>
<dbReference type="EC" id="2.6.1.9" evidence="9"/>
<evidence type="ECO:0000256" key="3">
    <source>
        <dbReference type="ARBA" id="ARBA00007970"/>
    </source>
</evidence>
<evidence type="ECO:0000256" key="2">
    <source>
        <dbReference type="ARBA" id="ARBA00005011"/>
    </source>
</evidence>
<sequence length="358" mass="39579">MDDRYWSPTVKRLTPYVPGEQPRIPDLVKLNTNEHPHGPSPRVLAAIQSELDERLRLYPDPEATALRHELAQRHGVELDNVFVGNGSDEVLAFAFQALLGHSGPVWFPDVTYSFYPVYCTLYGLPHETVPLTDDFRLPTDAFLPQQGRAAGGIVFANPNAPTGIALELTEVERIVAGNPQCVVLVDEAYVDFGAQSAIPLVKHYPNLLVVQTFSKSRALAGLRVGYAIGQAPLIEALRRVKDSFNSYPLDRLAQVGAIAALQDEAHFEAMRLDVIATRASLARGLEALGFEVLPSQANFVFARHRERSGAELAQSLRERKVLVRRFDQPRIADFLRITVGTREQCARLLEALAEILGG</sequence>
<dbReference type="CDD" id="cd00609">
    <property type="entry name" value="AAT_like"/>
    <property type="match status" value="1"/>
</dbReference>
<evidence type="ECO:0000256" key="9">
    <source>
        <dbReference type="HAMAP-Rule" id="MF_01023"/>
    </source>
</evidence>
<evidence type="ECO:0000259" key="10">
    <source>
        <dbReference type="Pfam" id="PF00155"/>
    </source>
</evidence>
<dbReference type="Proteomes" id="UP000182108">
    <property type="component" value="Unassembled WGS sequence"/>
</dbReference>
<evidence type="ECO:0000256" key="4">
    <source>
        <dbReference type="ARBA" id="ARBA00011738"/>
    </source>
</evidence>
<dbReference type="EMBL" id="CYHH01000001">
    <property type="protein sequence ID" value="CUB05004.1"/>
    <property type="molecule type" value="Genomic_DNA"/>
</dbReference>
<dbReference type="InterPro" id="IPR015422">
    <property type="entry name" value="PyrdxlP-dep_Trfase_small"/>
</dbReference>
<dbReference type="Pfam" id="PF00155">
    <property type="entry name" value="Aminotran_1_2"/>
    <property type="match status" value="1"/>
</dbReference>
<dbReference type="NCBIfam" id="TIGR01141">
    <property type="entry name" value="hisC"/>
    <property type="match status" value="1"/>
</dbReference>
<evidence type="ECO:0000256" key="7">
    <source>
        <dbReference type="ARBA" id="ARBA00022898"/>
    </source>
</evidence>
<comment type="subunit">
    <text evidence="4 9">Homodimer.</text>
</comment>
<dbReference type="PANTHER" id="PTHR43643">
    <property type="entry name" value="HISTIDINOL-PHOSPHATE AMINOTRANSFERASE 2"/>
    <property type="match status" value="1"/>
</dbReference>
<dbReference type="OrthoDB" id="9809616at2"/>
<dbReference type="UniPathway" id="UPA00031">
    <property type="reaction ID" value="UER00012"/>
</dbReference>
<comment type="catalytic activity">
    <reaction evidence="8 9">
        <text>L-histidinol phosphate + 2-oxoglutarate = 3-(imidazol-4-yl)-2-oxopropyl phosphate + L-glutamate</text>
        <dbReference type="Rhea" id="RHEA:23744"/>
        <dbReference type="ChEBI" id="CHEBI:16810"/>
        <dbReference type="ChEBI" id="CHEBI:29985"/>
        <dbReference type="ChEBI" id="CHEBI:57766"/>
        <dbReference type="ChEBI" id="CHEBI:57980"/>
        <dbReference type="EC" id="2.6.1.9"/>
    </reaction>
</comment>
<dbReference type="GO" id="GO:0004400">
    <property type="term" value="F:histidinol-phosphate transaminase activity"/>
    <property type="evidence" value="ECO:0007669"/>
    <property type="project" value="UniProtKB-UniRule"/>
</dbReference>
<feature type="domain" description="Aminotransferase class I/classII large" evidence="10">
    <location>
        <begin position="26"/>
        <end position="352"/>
    </location>
</feature>
<name>A0A0K6IPI5_9PROT</name>
<reference evidence="12" key="1">
    <citation type="submission" date="2015-08" db="EMBL/GenBank/DDBJ databases">
        <authorList>
            <person name="Babu N.S."/>
            <person name="Beckwith C.J."/>
            <person name="Beseler K.G."/>
            <person name="Brison A."/>
            <person name="Carone J.V."/>
            <person name="Caskin T.P."/>
            <person name="Diamond M."/>
            <person name="Durham M.E."/>
            <person name="Foxe J.M."/>
            <person name="Go M."/>
            <person name="Henderson B.A."/>
            <person name="Jones I.B."/>
            <person name="McGettigan J.A."/>
            <person name="Micheletti S.J."/>
            <person name="Nasrallah M.E."/>
            <person name="Ortiz D."/>
            <person name="Piller C.R."/>
            <person name="Privatt S.R."/>
            <person name="Schneider S.L."/>
            <person name="Sharp S."/>
            <person name="Smith T.C."/>
            <person name="Stanton J.D."/>
            <person name="Ullery H.E."/>
            <person name="Wilson R.J."/>
            <person name="Serrano M.G."/>
            <person name="Buck G."/>
            <person name="Lee V."/>
            <person name="Wang Y."/>
            <person name="Carvalho R."/>
            <person name="Voegtly L."/>
            <person name="Shi R."/>
            <person name="Duckworth R."/>
            <person name="Johnson A."/>
            <person name="Loviza R."/>
            <person name="Walstead R."/>
            <person name="Shah Z."/>
            <person name="Kiflezghi M."/>
            <person name="Wade K."/>
            <person name="Ball S.L."/>
            <person name="Bradley K.W."/>
            <person name="Asai D.J."/>
            <person name="Bowman C.A."/>
            <person name="Russell D.A."/>
            <person name="Pope W.H."/>
            <person name="Jacobs-Sera D."/>
            <person name="Hendrix R.W."/>
            <person name="Hatfull G.F."/>
        </authorList>
    </citation>
    <scope>NUCLEOTIDE SEQUENCE [LARGE SCALE GENOMIC DNA]</scope>
    <source>
        <strain evidence="12">JCM 19170</strain>
    </source>
</reference>
<evidence type="ECO:0000256" key="5">
    <source>
        <dbReference type="ARBA" id="ARBA00022576"/>
    </source>
</evidence>
<dbReference type="InterPro" id="IPR015424">
    <property type="entry name" value="PyrdxlP-dep_Trfase"/>
</dbReference>
<organism evidence="11 12">
    <name type="scientific">Tepidiphilus thermophilus</name>
    <dbReference type="NCBI Taxonomy" id="876478"/>
    <lineage>
        <taxon>Bacteria</taxon>
        <taxon>Pseudomonadati</taxon>
        <taxon>Pseudomonadota</taxon>
        <taxon>Hydrogenophilia</taxon>
        <taxon>Hydrogenophilales</taxon>
        <taxon>Hydrogenophilaceae</taxon>
        <taxon>Tepidiphilus</taxon>
    </lineage>
</organism>
<dbReference type="GO" id="GO:0000105">
    <property type="term" value="P:L-histidine biosynthetic process"/>
    <property type="evidence" value="ECO:0007669"/>
    <property type="project" value="UniProtKB-UniRule"/>
</dbReference>
<dbReference type="AlphaFoldDB" id="A0A0K6IPI5"/>
<dbReference type="HAMAP" id="MF_01023">
    <property type="entry name" value="HisC_aminotrans_2"/>
    <property type="match status" value="1"/>
</dbReference>
<keyword evidence="7 9" id="KW-0663">Pyridoxal phosphate</keyword>
<gene>
    <name evidence="9" type="primary">hisC</name>
    <name evidence="11" type="ORF">Ga0061068_101173</name>
</gene>
<dbReference type="GO" id="GO:0030170">
    <property type="term" value="F:pyridoxal phosphate binding"/>
    <property type="evidence" value="ECO:0007669"/>
    <property type="project" value="InterPro"/>
</dbReference>
<dbReference type="InterPro" id="IPR004839">
    <property type="entry name" value="Aminotransferase_I/II_large"/>
</dbReference>
<proteinExistence type="inferred from homology"/>
<comment type="pathway">
    <text evidence="2 9">Amino-acid biosynthesis; L-histidine biosynthesis; L-histidine from 5-phospho-alpha-D-ribose 1-diphosphate: step 7/9.</text>
</comment>
<dbReference type="Gene3D" id="3.40.640.10">
    <property type="entry name" value="Type I PLP-dependent aspartate aminotransferase-like (Major domain)"/>
    <property type="match status" value="1"/>
</dbReference>
<dbReference type="SUPFAM" id="SSF53383">
    <property type="entry name" value="PLP-dependent transferases"/>
    <property type="match status" value="1"/>
</dbReference>
<evidence type="ECO:0000313" key="12">
    <source>
        <dbReference type="Proteomes" id="UP000182108"/>
    </source>
</evidence>
<dbReference type="InterPro" id="IPR005861">
    <property type="entry name" value="HisP_aminotrans"/>
</dbReference>
<accession>A0A0K6IPI5</accession>
<dbReference type="RefSeq" id="WP_055422557.1">
    <property type="nucleotide sequence ID" value="NZ_CYHH01000001.1"/>
</dbReference>
<evidence type="ECO:0000256" key="1">
    <source>
        <dbReference type="ARBA" id="ARBA00001933"/>
    </source>
</evidence>
<keyword evidence="9" id="KW-0368">Histidine biosynthesis</keyword>
<comment type="cofactor">
    <cofactor evidence="1 9">
        <name>pyridoxal 5'-phosphate</name>
        <dbReference type="ChEBI" id="CHEBI:597326"/>
    </cofactor>
</comment>
<keyword evidence="5 9" id="KW-0032">Aminotransferase</keyword>
<dbReference type="Gene3D" id="3.90.1150.10">
    <property type="entry name" value="Aspartate Aminotransferase, domain 1"/>
    <property type="match status" value="1"/>
</dbReference>
<feature type="modified residue" description="N6-(pyridoxal phosphate)lysine" evidence="9">
    <location>
        <position position="215"/>
    </location>
</feature>
<keyword evidence="6 9" id="KW-0808">Transferase</keyword>
<dbReference type="InterPro" id="IPR001917">
    <property type="entry name" value="Aminotrans_II_pyridoxalP_BS"/>
</dbReference>
<dbReference type="PROSITE" id="PS00599">
    <property type="entry name" value="AA_TRANSFER_CLASS_2"/>
    <property type="match status" value="1"/>
</dbReference>
<evidence type="ECO:0000256" key="8">
    <source>
        <dbReference type="ARBA" id="ARBA00047481"/>
    </source>
</evidence>
<protein>
    <recommendedName>
        <fullName evidence="9">Histidinol-phosphate aminotransferase</fullName>
        <ecNumber evidence="9">2.6.1.9</ecNumber>
    </recommendedName>
    <alternativeName>
        <fullName evidence="9">Imidazole acetol-phosphate transaminase</fullName>
    </alternativeName>
</protein>
<comment type="similarity">
    <text evidence="3 9">Belongs to the class-II pyridoxal-phosphate-dependent aminotransferase family. Histidinol-phosphate aminotransferase subfamily.</text>
</comment>
<evidence type="ECO:0000313" key="11">
    <source>
        <dbReference type="EMBL" id="CUB05004.1"/>
    </source>
</evidence>